<dbReference type="AlphaFoldDB" id="A0A8H7STJ6"/>
<evidence type="ECO:0000313" key="3">
    <source>
        <dbReference type="Proteomes" id="UP000613177"/>
    </source>
</evidence>
<gene>
    <name evidence="2" type="ORF">INT48_007940</name>
</gene>
<evidence type="ECO:0000256" key="1">
    <source>
        <dbReference type="SAM" id="MobiDB-lite"/>
    </source>
</evidence>
<accession>A0A8H7STJ6</accession>
<dbReference type="Proteomes" id="UP000613177">
    <property type="component" value="Unassembled WGS sequence"/>
</dbReference>
<organism evidence="2 3">
    <name type="scientific">Thamnidium elegans</name>
    <dbReference type="NCBI Taxonomy" id="101142"/>
    <lineage>
        <taxon>Eukaryota</taxon>
        <taxon>Fungi</taxon>
        <taxon>Fungi incertae sedis</taxon>
        <taxon>Mucoromycota</taxon>
        <taxon>Mucoromycotina</taxon>
        <taxon>Mucoromycetes</taxon>
        <taxon>Mucorales</taxon>
        <taxon>Mucorineae</taxon>
        <taxon>Mucoraceae</taxon>
        <taxon>Thamnidium</taxon>
    </lineage>
</organism>
<sequence>MRKKLQRNIEYNNLNVNKVPTWREKGRKRTRNIVSDSESESGYDNKKFKGLYSEEELMEAFQTEMQGRLFKSIKNCIDSKSNLEELKNNCLNKKILDRGTITDAEQRIGVRATEIERFLKRKRAEKPPLQRWFDLVDSDFDKIATGYKKDVKEDAVNNKKDGADGADDEEDEDIRNFSSSFLSLLRSDLPKDIKEAFIKTLEEKQTSATDYIIDFSKQVYQMITLLKNSIFVKDGTEIVIRQRNGPMIQEILLVNYQLEENSNVFLPPPLDHSCIISKVEEREFSRLFTKSHLQLIHSTYFDPQGIREGSMKSHPFHASFVKIMPRNLNDVTITDPYVMKMALSTYMTNFENMWSDGKRATKVLNRLIDVLLKIHLAPQRETKYKLYLAKKKAEAEQKKEMNIRKHQTTPSNHISIINKSYNECDRENKQKWVNKAAQCNIRIETYSNVLKRERAAATNFPSTNNDPNDDTSNLELEVLEVLSPKIAERAIEKENELTTELDTDTTRRRLTILRSTIRQAIINVSTPFALMANDIMQYTGYEKSRISLLPTPQPIHKAFNAPMDLYDFEGNAIVCRETATELKDAIFSSFFDMKKFHKVASSHGLKFCHNMMLLSGVKAVRITGYLIKKVANNTVSLVGCESINKSRKKKYTDNKKTETEDMRQKAEEL</sequence>
<comment type="caution">
    <text evidence="2">The sequence shown here is derived from an EMBL/GenBank/DDBJ whole genome shotgun (WGS) entry which is preliminary data.</text>
</comment>
<proteinExistence type="predicted"/>
<evidence type="ECO:0000313" key="2">
    <source>
        <dbReference type="EMBL" id="KAG2235309.1"/>
    </source>
</evidence>
<feature type="compositionally biased region" description="Basic and acidic residues" evidence="1">
    <location>
        <begin position="651"/>
        <end position="669"/>
    </location>
</feature>
<feature type="region of interest" description="Disordered" evidence="1">
    <location>
        <begin position="649"/>
        <end position="669"/>
    </location>
</feature>
<protein>
    <submittedName>
        <fullName evidence="2">Uncharacterized protein</fullName>
    </submittedName>
</protein>
<reference evidence="2" key="1">
    <citation type="submission" date="2021-01" db="EMBL/GenBank/DDBJ databases">
        <title>Metabolic potential, ecology and presence of endohyphal bacteria is reflected in genomic diversity of Mucoromycotina.</title>
        <authorList>
            <person name="Muszewska A."/>
            <person name="Okrasinska A."/>
            <person name="Steczkiewicz K."/>
            <person name="Drgas O."/>
            <person name="Orlowska M."/>
            <person name="Perlinska-Lenart U."/>
            <person name="Aleksandrzak-Piekarczyk T."/>
            <person name="Szatraj K."/>
            <person name="Zielenkiewicz U."/>
            <person name="Pilsyk S."/>
            <person name="Malc E."/>
            <person name="Mieczkowski P."/>
            <person name="Kruszewska J.S."/>
            <person name="Biernat P."/>
            <person name="Pawlowska J."/>
        </authorList>
    </citation>
    <scope>NUCLEOTIDE SEQUENCE</scope>
    <source>
        <strain evidence="2">WA0000018081</strain>
    </source>
</reference>
<name>A0A8H7STJ6_9FUNG</name>
<dbReference type="EMBL" id="JAEPRE010000035">
    <property type="protein sequence ID" value="KAG2235309.1"/>
    <property type="molecule type" value="Genomic_DNA"/>
</dbReference>
<keyword evidence="3" id="KW-1185">Reference proteome</keyword>